<name>A0A2R5LB39_9ACAR</name>
<evidence type="ECO:0000256" key="11">
    <source>
        <dbReference type="SAM" id="MobiDB-lite"/>
    </source>
</evidence>
<comment type="subcellular location">
    <subcellularLocation>
        <location evidence="1">Cell membrane</location>
        <topology evidence="1">Multi-pass membrane protein</topology>
    </subcellularLocation>
</comment>
<dbReference type="Gene3D" id="1.20.1070.10">
    <property type="entry name" value="Rhodopsin 7-helix transmembrane proteins"/>
    <property type="match status" value="1"/>
</dbReference>
<protein>
    <submittedName>
        <fullName evidence="15">Putative adenylate cyclase-coupled calcitonin receptor</fullName>
    </submittedName>
</protein>
<proteinExistence type="inferred from homology"/>
<dbReference type="GO" id="GO:0008528">
    <property type="term" value="F:G protein-coupled peptide receptor activity"/>
    <property type="evidence" value="ECO:0007669"/>
    <property type="project" value="TreeGrafter"/>
</dbReference>
<dbReference type="GO" id="GO:0017046">
    <property type="term" value="F:peptide hormone binding"/>
    <property type="evidence" value="ECO:0007669"/>
    <property type="project" value="TreeGrafter"/>
</dbReference>
<dbReference type="InterPro" id="IPR017981">
    <property type="entry name" value="GPCR_2-like_7TM"/>
</dbReference>
<dbReference type="InterPro" id="IPR017983">
    <property type="entry name" value="GPCR_2_secretin-like_CS"/>
</dbReference>
<reference evidence="15" key="1">
    <citation type="submission" date="2018-03" db="EMBL/GenBank/DDBJ databases">
        <title>The relapsing fever spirochete Borrelia turicatae persists in the highly oxidative environment of its soft-bodied tick vector.</title>
        <authorList>
            <person name="Bourret T.J."/>
            <person name="Boyle W.K."/>
            <person name="Valenzuela J.G."/>
            <person name="Oliveira F."/>
            <person name="Lopez J.E."/>
        </authorList>
    </citation>
    <scope>NUCLEOTIDE SEQUENCE</scope>
    <source>
        <strain evidence="15">Kansas strain/isolate</strain>
        <tissue evidence="15">Salivary glands</tissue>
    </source>
</reference>
<accession>A0A2R5LB39</accession>
<feature type="compositionally biased region" description="Polar residues" evidence="11">
    <location>
        <begin position="428"/>
        <end position="454"/>
    </location>
</feature>
<keyword evidence="4 12" id="KW-0812">Transmembrane</keyword>
<dbReference type="PROSITE" id="PS50261">
    <property type="entry name" value="G_PROTEIN_RECEP_F2_4"/>
    <property type="match status" value="1"/>
</dbReference>
<dbReference type="GO" id="GO:0005886">
    <property type="term" value="C:plasma membrane"/>
    <property type="evidence" value="ECO:0007669"/>
    <property type="project" value="UniProtKB-SubCell"/>
</dbReference>
<keyword evidence="5 12" id="KW-1133">Transmembrane helix</keyword>
<keyword evidence="8 15" id="KW-0675">Receptor</keyword>
<evidence type="ECO:0000256" key="3">
    <source>
        <dbReference type="ARBA" id="ARBA00022475"/>
    </source>
</evidence>
<dbReference type="PROSITE" id="PS00649">
    <property type="entry name" value="G_PROTEIN_RECEP_F2_1"/>
    <property type="match status" value="1"/>
</dbReference>
<dbReference type="InterPro" id="IPR036445">
    <property type="entry name" value="GPCR_2_extracell_dom_sf"/>
</dbReference>
<feature type="domain" description="G-protein coupled receptors family 2 profile 2" evidence="14">
    <location>
        <begin position="113"/>
        <end position="370"/>
    </location>
</feature>
<sequence>MQDQAVVLAMLDCLRNDSAEVWDPGAISCPRLWDGILCWESVPANTLVEVPCPGYIFGFDGSQNASKFCTDNGTWYTNPEVGTAWTNYTLCAPQDSDLYNEDISIFEPHLASIKLISKVGYSVSFIALVAAFFVLASIKRLRCPRNSLHMHLFMSFILRALAFLLKDALFIDGIGLPSNLDFNQQNVDCKAFTSLWHYMLMANYCWILMEGLYLHNLVFLAFSDSSGILKYVALGWGLPVLFIVPWVIARATLEDTLCWTTNAKQELFWIIRGPITASIVVNFILFVNITRVLFAKLFASQTPQARRYRYRKWFRSTLVLVPLFGAHYTLLLGMSLVAAADKLELAWLYIDQLFSSFQGFVVALLYCFLNGEVQTELRKLLHRWSCSASSQGQHHHRHSFFTQSMTYLSRGRSSNHSIQSDRRDGGSKSPSPNSTKRSASRRNIGNPMQEQISPSAVPAANASQPLTNHWRSNGCPGTTEQSVRVLRNPRDVEGGRMGVDSSEEHLLDDLTDKESQL</sequence>
<dbReference type="GO" id="GO:0007166">
    <property type="term" value="P:cell surface receptor signaling pathway"/>
    <property type="evidence" value="ECO:0007669"/>
    <property type="project" value="InterPro"/>
</dbReference>
<evidence type="ECO:0000256" key="7">
    <source>
        <dbReference type="ARBA" id="ARBA00023136"/>
    </source>
</evidence>
<organism evidence="15">
    <name type="scientific">Ornithodoros turicata</name>
    <dbReference type="NCBI Taxonomy" id="34597"/>
    <lineage>
        <taxon>Eukaryota</taxon>
        <taxon>Metazoa</taxon>
        <taxon>Ecdysozoa</taxon>
        <taxon>Arthropoda</taxon>
        <taxon>Chelicerata</taxon>
        <taxon>Arachnida</taxon>
        <taxon>Acari</taxon>
        <taxon>Parasitiformes</taxon>
        <taxon>Ixodida</taxon>
        <taxon>Ixodoidea</taxon>
        <taxon>Argasidae</taxon>
        <taxon>Ornithodorinae</taxon>
        <taxon>Ornithodoros</taxon>
    </lineage>
</organism>
<dbReference type="Pfam" id="PF02793">
    <property type="entry name" value="HRM"/>
    <property type="match status" value="1"/>
</dbReference>
<feature type="compositionally biased region" description="Polar residues" evidence="11">
    <location>
        <begin position="461"/>
        <end position="482"/>
    </location>
</feature>
<feature type="transmembrane region" description="Helical" evidence="12">
    <location>
        <begin position="195"/>
        <end position="219"/>
    </location>
</feature>
<evidence type="ECO:0000256" key="2">
    <source>
        <dbReference type="ARBA" id="ARBA00005314"/>
    </source>
</evidence>
<keyword evidence="3" id="KW-1003">Cell membrane</keyword>
<evidence type="ECO:0000313" key="15">
    <source>
        <dbReference type="EMBL" id="MBY06686.1"/>
    </source>
</evidence>
<dbReference type="GO" id="GO:0007188">
    <property type="term" value="P:adenylate cyclase-modulating G protein-coupled receptor signaling pathway"/>
    <property type="evidence" value="ECO:0007669"/>
    <property type="project" value="TreeGrafter"/>
</dbReference>
<dbReference type="SMART" id="SM00008">
    <property type="entry name" value="HormR"/>
    <property type="match status" value="1"/>
</dbReference>
<comment type="similarity">
    <text evidence="2">Belongs to the G-protein coupled receptor 2 family.</text>
</comment>
<dbReference type="Pfam" id="PF00002">
    <property type="entry name" value="7tm_2"/>
    <property type="match status" value="1"/>
</dbReference>
<feature type="transmembrane region" description="Helical" evidence="12">
    <location>
        <begin position="231"/>
        <end position="249"/>
    </location>
</feature>
<evidence type="ECO:0000256" key="5">
    <source>
        <dbReference type="ARBA" id="ARBA00022989"/>
    </source>
</evidence>
<evidence type="ECO:0000256" key="12">
    <source>
        <dbReference type="SAM" id="Phobius"/>
    </source>
</evidence>
<feature type="compositionally biased region" description="Basic and acidic residues" evidence="11">
    <location>
        <begin position="502"/>
        <end position="517"/>
    </location>
</feature>
<evidence type="ECO:0000259" key="13">
    <source>
        <dbReference type="PROSITE" id="PS50227"/>
    </source>
</evidence>
<feature type="transmembrane region" description="Helical" evidence="12">
    <location>
        <begin position="314"/>
        <end position="340"/>
    </location>
</feature>
<evidence type="ECO:0000256" key="9">
    <source>
        <dbReference type="ARBA" id="ARBA00023180"/>
    </source>
</evidence>
<evidence type="ECO:0000259" key="14">
    <source>
        <dbReference type="PROSITE" id="PS50261"/>
    </source>
</evidence>
<dbReference type="PANTHER" id="PTHR45620:SF1">
    <property type="entry name" value="G-PROTEIN COUPLED RECEPTORS FAMILY 2 PROFILE 2 DOMAIN-CONTAINING PROTEIN"/>
    <property type="match status" value="1"/>
</dbReference>
<evidence type="ECO:0000256" key="10">
    <source>
        <dbReference type="ARBA" id="ARBA00023224"/>
    </source>
</evidence>
<feature type="transmembrane region" description="Helical" evidence="12">
    <location>
        <begin position="269"/>
        <end position="294"/>
    </location>
</feature>
<feature type="transmembrane region" description="Helical" evidence="12">
    <location>
        <begin position="150"/>
        <end position="175"/>
    </location>
</feature>
<feature type="transmembrane region" description="Helical" evidence="12">
    <location>
        <begin position="346"/>
        <end position="369"/>
    </location>
</feature>
<keyword evidence="6" id="KW-0297">G-protein coupled receptor</keyword>
<dbReference type="PANTHER" id="PTHR45620">
    <property type="entry name" value="PDF RECEPTOR-LIKE PROTEIN-RELATED"/>
    <property type="match status" value="1"/>
</dbReference>
<dbReference type="PROSITE" id="PS50227">
    <property type="entry name" value="G_PROTEIN_RECEP_F2_3"/>
    <property type="match status" value="1"/>
</dbReference>
<feature type="region of interest" description="Disordered" evidence="11">
    <location>
        <begin position="412"/>
        <end position="517"/>
    </location>
</feature>
<dbReference type="SUPFAM" id="SSF81321">
    <property type="entry name" value="Family A G protein-coupled receptor-like"/>
    <property type="match status" value="1"/>
</dbReference>
<dbReference type="AlphaFoldDB" id="A0A2R5LB39"/>
<dbReference type="InterPro" id="IPR001879">
    <property type="entry name" value="GPCR_2_extracellular_dom"/>
</dbReference>
<dbReference type="SUPFAM" id="SSF111418">
    <property type="entry name" value="Hormone receptor domain"/>
    <property type="match status" value="1"/>
</dbReference>
<dbReference type="InterPro" id="IPR050332">
    <property type="entry name" value="GPCR_2"/>
</dbReference>
<keyword evidence="7 12" id="KW-0472">Membrane</keyword>
<feature type="domain" description="G-protein coupled receptors family 2 profile 1" evidence="13">
    <location>
        <begin position="12"/>
        <end position="95"/>
    </location>
</feature>
<evidence type="ECO:0000256" key="1">
    <source>
        <dbReference type="ARBA" id="ARBA00004651"/>
    </source>
</evidence>
<keyword evidence="10" id="KW-0807">Transducer</keyword>
<dbReference type="Gene3D" id="4.10.1240.10">
    <property type="entry name" value="GPCR, family 2, extracellular hormone receptor domain"/>
    <property type="match status" value="1"/>
</dbReference>
<evidence type="ECO:0000256" key="8">
    <source>
        <dbReference type="ARBA" id="ARBA00023170"/>
    </source>
</evidence>
<dbReference type="PRINTS" id="PR00249">
    <property type="entry name" value="GPCRSECRETIN"/>
</dbReference>
<evidence type="ECO:0000256" key="4">
    <source>
        <dbReference type="ARBA" id="ARBA00022692"/>
    </source>
</evidence>
<dbReference type="EMBL" id="GGLE01002560">
    <property type="protein sequence ID" value="MBY06686.1"/>
    <property type="molecule type" value="Transcribed_RNA"/>
</dbReference>
<dbReference type="InterPro" id="IPR000832">
    <property type="entry name" value="GPCR_2_secretin-like"/>
</dbReference>
<feature type="transmembrane region" description="Helical" evidence="12">
    <location>
        <begin position="119"/>
        <end position="138"/>
    </location>
</feature>
<keyword evidence="9" id="KW-0325">Glycoprotein</keyword>
<dbReference type="PROSITE" id="PS00650">
    <property type="entry name" value="G_PROTEIN_RECEP_F2_2"/>
    <property type="match status" value="1"/>
</dbReference>
<evidence type="ECO:0000256" key="6">
    <source>
        <dbReference type="ARBA" id="ARBA00023040"/>
    </source>
</evidence>